<dbReference type="InterPro" id="IPR008928">
    <property type="entry name" value="6-hairpin_glycosidase_sf"/>
</dbReference>
<dbReference type="eggNOG" id="ENOG502RZ5C">
    <property type="taxonomic scope" value="Eukaryota"/>
</dbReference>
<organism evidence="4">
    <name type="scientific">Melampsora larici-populina (strain 98AG31 / pathotype 3-4-7)</name>
    <name type="common">Poplar leaf rust fungus</name>
    <dbReference type="NCBI Taxonomy" id="747676"/>
    <lineage>
        <taxon>Eukaryota</taxon>
        <taxon>Fungi</taxon>
        <taxon>Dikarya</taxon>
        <taxon>Basidiomycota</taxon>
        <taxon>Pucciniomycotina</taxon>
        <taxon>Pucciniomycetes</taxon>
        <taxon>Pucciniales</taxon>
        <taxon>Melampsoraceae</taxon>
        <taxon>Melampsora</taxon>
    </lineage>
</organism>
<name>F4RCV8_MELLP</name>
<evidence type="ECO:0000313" key="4">
    <source>
        <dbReference type="Proteomes" id="UP000001072"/>
    </source>
</evidence>
<protein>
    <recommendedName>
        <fullName evidence="5">Family 88 glycosyl hydrolase</fullName>
    </recommendedName>
</protein>
<evidence type="ECO:0008006" key="5">
    <source>
        <dbReference type="Google" id="ProtNLM"/>
    </source>
</evidence>
<evidence type="ECO:0000313" key="3">
    <source>
        <dbReference type="EMBL" id="EGG09920.1"/>
    </source>
</evidence>
<dbReference type="Proteomes" id="UP000001072">
    <property type="component" value="Unassembled WGS sequence"/>
</dbReference>
<keyword evidence="2" id="KW-0732">Signal</keyword>
<keyword evidence="4" id="KW-1185">Reference proteome</keyword>
<dbReference type="Pfam" id="PF07470">
    <property type="entry name" value="Glyco_hydro_88"/>
    <property type="match status" value="1"/>
</dbReference>
<dbReference type="VEuPathDB" id="FungiDB:MELLADRAFT_95282"/>
<dbReference type="AlphaFoldDB" id="F4RCV8"/>
<dbReference type="RefSeq" id="XP_007406974.1">
    <property type="nucleotide sequence ID" value="XM_007406912.1"/>
</dbReference>
<dbReference type="InterPro" id="IPR010905">
    <property type="entry name" value="Glyco_hydro_88"/>
</dbReference>
<proteinExistence type="predicted"/>
<feature type="signal peptide" evidence="2">
    <location>
        <begin position="1"/>
        <end position="20"/>
    </location>
</feature>
<dbReference type="GO" id="GO:0016787">
    <property type="term" value="F:hydrolase activity"/>
    <property type="evidence" value="ECO:0007669"/>
    <property type="project" value="UniProtKB-KW"/>
</dbReference>
<dbReference type="PANTHER" id="PTHR41814:SF1">
    <property type="entry name" value="CELLULASE"/>
    <property type="match status" value="1"/>
</dbReference>
<dbReference type="KEGG" id="mlr:MELLADRAFT_95282"/>
<evidence type="ECO:0000256" key="1">
    <source>
        <dbReference type="ARBA" id="ARBA00022801"/>
    </source>
</evidence>
<dbReference type="InParanoid" id="F4RCV8"/>
<dbReference type="InterPro" id="IPR012341">
    <property type="entry name" value="6hp_glycosidase-like_sf"/>
</dbReference>
<dbReference type="Gene3D" id="1.50.10.10">
    <property type="match status" value="1"/>
</dbReference>
<dbReference type="OrthoDB" id="4138492at2759"/>
<dbReference type="GO" id="GO:0005975">
    <property type="term" value="P:carbohydrate metabolic process"/>
    <property type="evidence" value="ECO:0007669"/>
    <property type="project" value="InterPro"/>
</dbReference>
<dbReference type="GeneID" id="18937192"/>
<sequence>MKVHAINFYIPLCLVSSTIAHFTPGSLHRKYARSAIDPAGYGATSAHVPTTPLTSDGAQPKLQGYGPTVGTAPSSCDQSNPNACQTCQKGVVFSPELKQLVNLRLEKSANHSWEWGTQAEWILEGKYPSLSVYSDTQLPLNPKANLPYPAELFTIIDPILQRRAPGIGPIIVDDAAGDPASLLIGVMVMGATVKNSPYGWDQAYYNQVAKDQIDFLLQKIRRSKEGAVSHRVKELQLWDDNLFMAPPSIMYYGAAMSDLYLVQFGYEQAKAYRQVTQDPVTKTRYHILLGSYEDKTLWSTGNGWVTAGCMRMWATLNLIQDPEIKARAKAWQDDLIEWTIEIIVGAYSFQSPTTFLLPDRYTTPGTFDEVSGTSLLAASAYRVAVARPDLIHRLPLDKINCARSAIITNHINPINGSVAPVINPLDWSKKALPGVVSPEGQAFVLFMENAWQYFIRSPAGRAYQDS</sequence>
<accession>F4RCV8</accession>
<dbReference type="PANTHER" id="PTHR41814">
    <property type="entry name" value="EXPRESSED PROTEIN"/>
    <property type="match status" value="1"/>
</dbReference>
<dbReference type="EMBL" id="GL883096">
    <property type="protein sequence ID" value="EGG09920.1"/>
    <property type="molecule type" value="Genomic_DNA"/>
</dbReference>
<feature type="chain" id="PRO_5003317528" description="Family 88 glycosyl hydrolase" evidence="2">
    <location>
        <begin position="21"/>
        <end position="466"/>
    </location>
</feature>
<evidence type="ECO:0000256" key="2">
    <source>
        <dbReference type="SAM" id="SignalP"/>
    </source>
</evidence>
<dbReference type="SUPFAM" id="SSF48208">
    <property type="entry name" value="Six-hairpin glycosidases"/>
    <property type="match status" value="1"/>
</dbReference>
<keyword evidence="1" id="KW-0378">Hydrolase</keyword>
<dbReference type="HOGENOM" id="CLU_037534_0_0_1"/>
<reference evidence="4" key="1">
    <citation type="journal article" date="2011" name="Proc. Natl. Acad. Sci. U.S.A.">
        <title>Obligate biotrophy features unraveled by the genomic analysis of rust fungi.</title>
        <authorList>
            <person name="Duplessis S."/>
            <person name="Cuomo C.A."/>
            <person name="Lin Y.-C."/>
            <person name="Aerts A."/>
            <person name="Tisserant E."/>
            <person name="Veneault-Fourrey C."/>
            <person name="Joly D.L."/>
            <person name="Hacquard S."/>
            <person name="Amselem J."/>
            <person name="Cantarel B.L."/>
            <person name="Chiu R."/>
            <person name="Coutinho P.M."/>
            <person name="Feau N."/>
            <person name="Field M."/>
            <person name="Frey P."/>
            <person name="Gelhaye E."/>
            <person name="Goldberg J."/>
            <person name="Grabherr M.G."/>
            <person name="Kodira C.D."/>
            <person name="Kohler A."/>
            <person name="Kuees U."/>
            <person name="Lindquist E.A."/>
            <person name="Lucas S.M."/>
            <person name="Mago R."/>
            <person name="Mauceli E."/>
            <person name="Morin E."/>
            <person name="Murat C."/>
            <person name="Pangilinan J.L."/>
            <person name="Park R."/>
            <person name="Pearson M."/>
            <person name="Quesneville H."/>
            <person name="Rouhier N."/>
            <person name="Sakthikumar S."/>
            <person name="Salamov A.A."/>
            <person name="Schmutz J."/>
            <person name="Selles B."/>
            <person name="Shapiro H."/>
            <person name="Tanguay P."/>
            <person name="Tuskan G.A."/>
            <person name="Henrissat B."/>
            <person name="Van de Peer Y."/>
            <person name="Rouze P."/>
            <person name="Ellis J.G."/>
            <person name="Dodds P.N."/>
            <person name="Schein J.E."/>
            <person name="Zhong S."/>
            <person name="Hamelin R.C."/>
            <person name="Grigoriev I.V."/>
            <person name="Szabo L.J."/>
            <person name="Martin F."/>
        </authorList>
    </citation>
    <scope>NUCLEOTIDE SEQUENCE [LARGE SCALE GENOMIC DNA]</scope>
    <source>
        <strain evidence="4">98AG31 / pathotype 3-4-7</strain>
    </source>
</reference>
<gene>
    <name evidence="3" type="ORF">MELLADRAFT_95282</name>
</gene>